<dbReference type="KEGG" id="elut:CKA38_12900"/>
<evidence type="ECO:0000313" key="3">
    <source>
        <dbReference type="EMBL" id="AWI10030.1"/>
    </source>
</evidence>
<dbReference type="RefSeq" id="WP_108825845.1">
    <property type="nucleotide sequence ID" value="NZ_CP023004.1"/>
</dbReference>
<feature type="region of interest" description="Disordered" evidence="2">
    <location>
        <begin position="248"/>
        <end position="272"/>
    </location>
</feature>
<dbReference type="EMBL" id="CP023004">
    <property type="protein sequence ID" value="AWI10030.1"/>
    <property type="molecule type" value="Genomic_DNA"/>
</dbReference>
<dbReference type="Proteomes" id="UP000244896">
    <property type="component" value="Chromosome"/>
</dbReference>
<accession>A0A2U8E5E0</accession>
<gene>
    <name evidence="3" type="ORF">CKA38_12900</name>
</gene>
<feature type="compositionally biased region" description="Basic and acidic residues" evidence="2">
    <location>
        <begin position="254"/>
        <end position="272"/>
    </location>
</feature>
<dbReference type="OrthoDB" id="9818493at2"/>
<keyword evidence="1" id="KW-0175">Coiled coil</keyword>
<protein>
    <submittedName>
        <fullName evidence="3">Uncharacterized protein</fullName>
    </submittedName>
</protein>
<feature type="coiled-coil region" evidence="1">
    <location>
        <begin position="402"/>
        <end position="443"/>
    </location>
</feature>
<reference evidence="3 4" key="1">
    <citation type="journal article" date="2018" name="Syst. Appl. Microbiol.">
        <title>Ereboglobus luteus gen. nov. sp. nov. from cockroach guts, and new insights into the oxygen relationship of the genera Opitutus and Didymococcus (Verrucomicrobia: Opitutaceae).</title>
        <authorList>
            <person name="Tegtmeier D."/>
            <person name="Belitz A."/>
            <person name="Radek R."/>
            <person name="Heimerl T."/>
            <person name="Brune A."/>
        </authorList>
    </citation>
    <scope>NUCLEOTIDE SEQUENCE [LARGE SCALE GENOMIC DNA]</scope>
    <source>
        <strain evidence="3 4">Ho45</strain>
    </source>
</reference>
<organism evidence="3 4">
    <name type="scientific">Ereboglobus luteus</name>
    <dbReference type="NCBI Taxonomy" id="1796921"/>
    <lineage>
        <taxon>Bacteria</taxon>
        <taxon>Pseudomonadati</taxon>
        <taxon>Verrucomicrobiota</taxon>
        <taxon>Opitutia</taxon>
        <taxon>Opitutales</taxon>
        <taxon>Opitutaceae</taxon>
        <taxon>Ereboglobus</taxon>
    </lineage>
</organism>
<evidence type="ECO:0000313" key="4">
    <source>
        <dbReference type="Proteomes" id="UP000244896"/>
    </source>
</evidence>
<sequence>MKTYTMVEFPNALSIILDSYYKDFPYDKKKTFPINISVQLQDDVFNAFTKDPSWMQRAQQTISVGIKKWLKLCNEAAKKAVTKLPADQKEESYFRYLNKEIDSMIKQFTIAAQKECTRIISEYQKEQDKLTEYRIKAAGKLAVTGVSTAGSIVLTVLTGGTAAPLFIIAMCRTAAGVVQEIAKLASTVDTTAKYVQGELKILSAFMQDSNYKLFEAREKFLKCECELDEAQAKSNALKDRIMEVQQRIGKKGKTKEQDEKNKKKLAEAMKEAEKNSKERTVLEKKIIELKKKQDSLEKEVGAPKGLFRKVFKDGRKSATELGLSSLSGVLGLETPSLANCDSHIDLHEVNIGKVSGLSHRLSVSLYGAMDKQKQTITDSKDAFAKARKALISKFSEIMEQNKHDTKKLLAAQEKALKQLDRARANYEKKITGLETKLGNLIERIITANQKVDESKKLNVKFRTSIGYLKKGVPDALKYTATVVSLGTGLAMGFGGGLGNGLAEVVATVGDATQGLIAEIGSIVIDELV</sequence>
<evidence type="ECO:0000256" key="1">
    <source>
        <dbReference type="SAM" id="Coils"/>
    </source>
</evidence>
<dbReference type="AlphaFoldDB" id="A0A2U8E5E0"/>
<evidence type="ECO:0000256" key="2">
    <source>
        <dbReference type="SAM" id="MobiDB-lite"/>
    </source>
</evidence>
<proteinExistence type="predicted"/>
<keyword evidence="4" id="KW-1185">Reference proteome</keyword>
<name>A0A2U8E5E0_9BACT</name>